<evidence type="ECO:0000256" key="1">
    <source>
        <dbReference type="PROSITE-ProRule" id="PRU00339"/>
    </source>
</evidence>
<dbReference type="RefSeq" id="WP_077280238.1">
    <property type="nucleotide sequence ID" value="NZ_MVBK01000134.1"/>
</dbReference>
<dbReference type="OrthoDB" id="9790012at2"/>
<evidence type="ECO:0000256" key="2">
    <source>
        <dbReference type="SAM" id="MobiDB-lite"/>
    </source>
</evidence>
<evidence type="ECO:0000313" key="4">
    <source>
        <dbReference type="Proteomes" id="UP000189462"/>
    </source>
</evidence>
<protein>
    <submittedName>
        <fullName evidence="3">Uncharacterized protein</fullName>
    </submittedName>
</protein>
<dbReference type="Proteomes" id="UP000189462">
    <property type="component" value="Unassembled WGS sequence"/>
</dbReference>
<keyword evidence="1" id="KW-0802">TPR repeat</keyword>
<accession>A0A1V3N7Z9</accession>
<feature type="repeat" description="TPR" evidence="1">
    <location>
        <begin position="226"/>
        <end position="259"/>
    </location>
</feature>
<proteinExistence type="predicted"/>
<evidence type="ECO:0000313" key="3">
    <source>
        <dbReference type="EMBL" id="OOG21217.1"/>
    </source>
</evidence>
<dbReference type="PANTHER" id="PTHR39328">
    <property type="entry name" value="BLL2871 PROTEIN"/>
    <property type="match status" value="1"/>
</dbReference>
<dbReference type="InterPro" id="IPR010430">
    <property type="entry name" value="DUF1028"/>
</dbReference>
<dbReference type="SUPFAM" id="SSF56235">
    <property type="entry name" value="N-terminal nucleophile aminohydrolases (Ntn hydrolases)"/>
    <property type="match status" value="1"/>
</dbReference>
<feature type="region of interest" description="Disordered" evidence="2">
    <location>
        <begin position="1"/>
        <end position="21"/>
    </location>
</feature>
<dbReference type="InterPro" id="IPR011990">
    <property type="entry name" value="TPR-like_helical_dom_sf"/>
</dbReference>
<dbReference type="Pfam" id="PF06267">
    <property type="entry name" value="DUF1028"/>
    <property type="match status" value="1"/>
</dbReference>
<dbReference type="EMBL" id="MVBK01000134">
    <property type="protein sequence ID" value="OOG21217.1"/>
    <property type="molecule type" value="Genomic_DNA"/>
</dbReference>
<gene>
    <name evidence="3" type="ORF">B1C78_16480</name>
</gene>
<reference evidence="3 4" key="1">
    <citation type="submission" date="2017-02" db="EMBL/GenBank/DDBJ databases">
        <title>Genomic diversity within the haloalkaliphilic genus Thioalkalivibrio.</title>
        <authorList>
            <person name="Ahn A.-C."/>
            <person name="Meier-Kolthoff J."/>
            <person name="Overmars L."/>
            <person name="Richter M."/>
            <person name="Woyke T."/>
            <person name="Sorokin D.Y."/>
            <person name="Muyzer G."/>
        </authorList>
    </citation>
    <scope>NUCLEOTIDE SEQUENCE [LARGE SCALE GENOMIC DNA]</scope>
    <source>
        <strain evidence="3 4">ALJD</strain>
    </source>
</reference>
<dbReference type="SUPFAM" id="SSF48452">
    <property type="entry name" value="TPR-like"/>
    <property type="match status" value="1"/>
</dbReference>
<dbReference type="InterPro" id="IPR029055">
    <property type="entry name" value="Ntn_hydrolases_N"/>
</dbReference>
<dbReference type="Gene3D" id="1.25.40.10">
    <property type="entry name" value="Tetratricopeptide repeat domain"/>
    <property type="match status" value="1"/>
</dbReference>
<sequence length="324" mass="35272">MNKPAHRIGRPGGTTPGGQPVATYSIVARDPDTGHLGVAVQSHYFSVGSLAPHARAGVGAVTIQSFAKMYYGSEGLRHMAEGESAGRALRSLLAKDHHADYRQVAMVDAQGTVAAHTGNLCIPEAGHHLGDEFACQGNMLLNKDTWCAMAEAFEGTQGELVNRMLAALEAGEGAGGDLRGKRSAAVIVVNSRFTGDPEEDIAFDLRVEDHAQPLTELRRLMVLKKAFQHNNQGGHYLRNSDFESAVQEFSIAESLAPDHQELVFWRAVALVNAGHMDEAEPMFERLFRSSDTWRLMVQRIAHSRFLPENPEVLQRILSLPGESG</sequence>
<organism evidence="3 4">
    <name type="scientific">Thioalkalivibrio denitrificans</name>
    <dbReference type="NCBI Taxonomy" id="108003"/>
    <lineage>
        <taxon>Bacteria</taxon>
        <taxon>Pseudomonadati</taxon>
        <taxon>Pseudomonadota</taxon>
        <taxon>Gammaproteobacteria</taxon>
        <taxon>Chromatiales</taxon>
        <taxon>Ectothiorhodospiraceae</taxon>
        <taxon>Thioalkalivibrio</taxon>
    </lineage>
</organism>
<dbReference type="InterPro" id="IPR019734">
    <property type="entry name" value="TPR_rpt"/>
</dbReference>
<dbReference type="PROSITE" id="PS50005">
    <property type="entry name" value="TPR"/>
    <property type="match status" value="1"/>
</dbReference>
<dbReference type="AlphaFoldDB" id="A0A1V3N7Z9"/>
<dbReference type="Gene3D" id="3.60.20.10">
    <property type="entry name" value="Glutamine Phosphoribosylpyrophosphate, subunit 1, domain 1"/>
    <property type="match status" value="1"/>
</dbReference>
<comment type="caution">
    <text evidence="3">The sequence shown here is derived from an EMBL/GenBank/DDBJ whole genome shotgun (WGS) entry which is preliminary data.</text>
</comment>
<dbReference type="PANTHER" id="PTHR39328:SF1">
    <property type="entry name" value="BLL2871 PROTEIN"/>
    <property type="match status" value="1"/>
</dbReference>
<keyword evidence="4" id="KW-1185">Reference proteome</keyword>
<name>A0A1V3N7Z9_9GAMM</name>